<dbReference type="Pfam" id="PF01979">
    <property type="entry name" value="Amidohydro_1"/>
    <property type="match status" value="1"/>
</dbReference>
<evidence type="ECO:0000313" key="11">
    <source>
        <dbReference type="Proteomes" id="UP001162164"/>
    </source>
</evidence>
<evidence type="ECO:0000256" key="6">
    <source>
        <dbReference type="ARBA" id="ARBA00022801"/>
    </source>
</evidence>
<reference evidence="10" key="1">
    <citation type="journal article" date="2023" name="Insect Mol. Biol.">
        <title>Genome sequencing provides insights into the evolution of gene families encoding plant cell wall-degrading enzymes in longhorned beetles.</title>
        <authorList>
            <person name="Shin N.R."/>
            <person name="Okamura Y."/>
            <person name="Kirsch R."/>
            <person name="Pauchet Y."/>
        </authorList>
    </citation>
    <scope>NUCLEOTIDE SEQUENCE</scope>
    <source>
        <strain evidence="10">MMC_N1</strain>
    </source>
</reference>
<dbReference type="InterPro" id="IPR032466">
    <property type="entry name" value="Metal_Hydrolase"/>
</dbReference>
<dbReference type="Proteomes" id="UP001162164">
    <property type="component" value="Unassembled WGS sequence"/>
</dbReference>
<dbReference type="EMBL" id="JAPWTJ010000405">
    <property type="protein sequence ID" value="KAJ8978753.1"/>
    <property type="molecule type" value="Genomic_DNA"/>
</dbReference>
<comment type="function">
    <text evidence="8">Catalyzes the hydrolytic deamination of guanine, producing xanthine and ammonia.</text>
</comment>
<dbReference type="PANTHER" id="PTHR11271:SF6">
    <property type="entry name" value="GUANINE DEAMINASE"/>
    <property type="match status" value="1"/>
</dbReference>
<dbReference type="Gene3D" id="2.30.40.10">
    <property type="entry name" value="Urease, subunit C, domain 1"/>
    <property type="match status" value="1"/>
</dbReference>
<organism evidence="10 11">
    <name type="scientific">Molorchus minor</name>
    <dbReference type="NCBI Taxonomy" id="1323400"/>
    <lineage>
        <taxon>Eukaryota</taxon>
        <taxon>Metazoa</taxon>
        <taxon>Ecdysozoa</taxon>
        <taxon>Arthropoda</taxon>
        <taxon>Hexapoda</taxon>
        <taxon>Insecta</taxon>
        <taxon>Pterygota</taxon>
        <taxon>Neoptera</taxon>
        <taxon>Endopterygota</taxon>
        <taxon>Coleoptera</taxon>
        <taxon>Polyphaga</taxon>
        <taxon>Cucujiformia</taxon>
        <taxon>Chrysomeloidea</taxon>
        <taxon>Cerambycidae</taxon>
        <taxon>Lamiinae</taxon>
        <taxon>Monochamini</taxon>
        <taxon>Molorchus</taxon>
    </lineage>
</organism>
<evidence type="ECO:0000256" key="5">
    <source>
        <dbReference type="ARBA" id="ARBA00022723"/>
    </source>
</evidence>
<dbReference type="SUPFAM" id="SSF51338">
    <property type="entry name" value="Composite domain of metallo-dependent hydrolases"/>
    <property type="match status" value="1"/>
</dbReference>
<evidence type="ECO:0000256" key="2">
    <source>
        <dbReference type="ARBA" id="ARBA00006745"/>
    </source>
</evidence>
<dbReference type="EC" id="3.5.4.3" evidence="3 8"/>
<keyword evidence="5 8" id="KW-0479">Metal-binding</keyword>
<proteinExistence type="inferred from homology"/>
<comment type="cofactor">
    <cofactor evidence="8">
        <name>Zn(2+)</name>
        <dbReference type="ChEBI" id="CHEBI:29105"/>
    </cofactor>
    <text evidence="8">Binds 1 zinc ion per subunit.</text>
</comment>
<keyword evidence="6 8" id="KW-0378">Hydrolase</keyword>
<dbReference type="NCBIfam" id="TIGR02967">
    <property type="entry name" value="guan_deamin"/>
    <property type="match status" value="1"/>
</dbReference>
<accession>A0ABQ9JKK8</accession>
<name>A0ABQ9JKK8_9CUCU</name>
<comment type="similarity">
    <text evidence="2 8">Belongs to the metallo-dependent hydrolases superfamily. ATZ/TRZ family.</text>
</comment>
<dbReference type="Gene3D" id="3.20.20.140">
    <property type="entry name" value="Metal-dependent hydrolases"/>
    <property type="match status" value="1"/>
</dbReference>
<protein>
    <recommendedName>
        <fullName evidence="4 8">Guanine deaminase</fullName>
        <shortName evidence="8">Guanase</shortName>
        <ecNumber evidence="3 8">3.5.4.3</ecNumber>
    </recommendedName>
    <alternativeName>
        <fullName evidence="8">Guanine aminohydrolase</fullName>
    </alternativeName>
</protein>
<gene>
    <name evidence="10" type="ORF">NQ317_002158</name>
</gene>
<evidence type="ECO:0000256" key="7">
    <source>
        <dbReference type="ARBA" id="ARBA00022833"/>
    </source>
</evidence>
<comment type="pathway">
    <text evidence="1 8">Purine metabolism; guanine degradation; xanthine from guanine: step 1/1.</text>
</comment>
<evidence type="ECO:0000313" key="10">
    <source>
        <dbReference type="EMBL" id="KAJ8978753.1"/>
    </source>
</evidence>
<dbReference type="PANTHER" id="PTHR11271">
    <property type="entry name" value="GUANINE DEAMINASE"/>
    <property type="match status" value="1"/>
</dbReference>
<dbReference type="InterPro" id="IPR014311">
    <property type="entry name" value="Guanine_deaminase"/>
</dbReference>
<comment type="caution">
    <text evidence="10">The sequence shown here is derived from an EMBL/GenBank/DDBJ whole genome shotgun (WGS) entry which is preliminary data.</text>
</comment>
<evidence type="ECO:0000256" key="8">
    <source>
        <dbReference type="RuleBase" id="RU366009"/>
    </source>
</evidence>
<evidence type="ECO:0000259" key="9">
    <source>
        <dbReference type="Pfam" id="PF01979"/>
    </source>
</evidence>
<evidence type="ECO:0000256" key="3">
    <source>
        <dbReference type="ARBA" id="ARBA00012781"/>
    </source>
</evidence>
<dbReference type="InterPro" id="IPR051607">
    <property type="entry name" value="Metallo-dep_hydrolases"/>
</dbReference>
<keyword evidence="11" id="KW-1185">Reference proteome</keyword>
<dbReference type="InterPro" id="IPR011059">
    <property type="entry name" value="Metal-dep_hydrolase_composite"/>
</dbReference>
<evidence type="ECO:0000256" key="4">
    <source>
        <dbReference type="ARBA" id="ARBA00014514"/>
    </source>
</evidence>
<keyword evidence="7 8" id="KW-0862">Zinc</keyword>
<sequence>MRGLKIIMVPHIGVHTGIEEILAIGQATHLEQAKNINQISNDDVENIVLTKTQILIPGLIDTHIHAPQYPNCGLGYDKPLLEWLDHYTYKLEKKIPRSRTIQESRKTLDHGTTTSCYFGSLFYDSSMILVDAAIKHGQRALIGKINMTTLAPDDYVETPEESLSCTKKFIEDVQAKQNKLVQPIITPRFALSLDMDLMAELGQLAKQHGLHIQTHIAENVDELKMVEEKYRMPYATVYDKANLLTPKTVLAHGIYLTDDEVNLIVKRGTSIAHCPDSNTCLKSGLCDVRRLQAAGVKVGLGTDVAGGSSPSIVRTMKAALDTSVHISFREKNYQPLDYTDVFYLATLGGAEALALEEEIGNFAIGKDFDALIVDMDAEGSSVDFLLHCSPRELLQKFIYYGDDKNIKSVFVAGKSVK</sequence>
<comment type="catalytic activity">
    <reaction evidence="8">
        <text>guanine + H2O + H(+) = xanthine + NH4(+)</text>
        <dbReference type="Rhea" id="RHEA:14665"/>
        <dbReference type="ChEBI" id="CHEBI:15377"/>
        <dbReference type="ChEBI" id="CHEBI:15378"/>
        <dbReference type="ChEBI" id="CHEBI:16235"/>
        <dbReference type="ChEBI" id="CHEBI:17712"/>
        <dbReference type="ChEBI" id="CHEBI:28938"/>
        <dbReference type="EC" id="3.5.4.3"/>
    </reaction>
</comment>
<dbReference type="SUPFAM" id="SSF51556">
    <property type="entry name" value="Metallo-dependent hydrolases"/>
    <property type="match status" value="1"/>
</dbReference>
<dbReference type="InterPro" id="IPR006680">
    <property type="entry name" value="Amidohydro-rel"/>
</dbReference>
<evidence type="ECO:0000256" key="1">
    <source>
        <dbReference type="ARBA" id="ARBA00004984"/>
    </source>
</evidence>
<feature type="domain" description="Amidohydrolase-related" evidence="9">
    <location>
        <begin position="54"/>
        <end position="416"/>
    </location>
</feature>